<dbReference type="EMBL" id="BATM01000019">
    <property type="protein sequence ID" value="GAD79692.1"/>
    <property type="molecule type" value="Genomic_DNA"/>
</dbReference>
<dbReference type="STRING" id="1219080.VEZ01S_19_01070"/>
<dbReference type="Gene3D" id="1.20.1250.20">
    <property type="entry name" value="MFS general substrate transporter like domains"/>
    <property type="match status" value="2"/>
</dbReference>
<feature type="transmembrane region" description="Helical" evidence="4">
    <location>
        <begin position="76"/>
        <end position="94"/>
    </location>
</feature>
<protein>
    <submittedName>
        <fullName evidence="5">Putative major facilitator superfamily protein</fullName>
    </submittedName>
</protein>
<feature type="transmembrane region" description="Helical" evidence="4">
    <location>
        <begin position="234"/>
        <end position="251"/>
    </location>
</feature>
<dbReference type="PANTHER" id="PTHR23526:SF4">
    <property type="entry name" value="INTEGRAL MEMBRANE TRANSPORT PROTEIN"/>
    <property type="match status" value="1"/>
</dbReference>
<comment type="caution">
    <text evidence="5">The sequence shown here is derived from an EMBL/GenBank/DDBJ whole genome shotgun (WGS) entry which is preliminary data.</text>
</comment>
<dbReference type="AlphaFoldDB" id="U3B2L5"/>
<keyword evidence="1 4" id="KW-0812">Transmembrane</keyword>
<feature type="transmembrane region" description="Helical" evidence="4">
    <location>
        <begin position="328"/>
        <end position="351"/>
    </location>
</feature>
<keyword evidence="6" id="KW-1185">Reference proteome</keyword>
<dbReference type="InterPro" id="IPR011701">
    <property type="entry name" value="MFS"/>
</dbReference>
<dbReference type="RefSeq" id="WP_021713401.1">
    <property type="nucleotide sequence ID" value="NZ_BATM01000019.1"/>
</dbReference>
<evidence type="ECO:0000256" key="4">
    <source>
        <dbReference type="SAM" id="Phobius"/>
    </source>
</evidence>
<sequence length="394" mass="43750">MINNKSWQTPKNFLILISIIVPVAFSSWMALLNNFVIEKAHFNGADIGLLQSVREIPGFLAFSVVFVLLFIREQKFMLLALVMLGLGTLLTGFFPSVTGLLLTTLLMSSGFHYFETLKQSLSLQWLSKEEAPEMLGKMISIGALASLITYGALWVMLQVLKLDYATVYAITGGITVILVAVMACCFPQFKTDTVQNKKLILRKRYWLYYALTFMSGARRQIFTVFAGFLMVEKFGYSAADIALLFLINYSFNFLFAKKIGRLIGKIGERKSMMFEYVGLICVFIGYAVVKEAHWAAALYVVDHLFFALALAIKTYFQKIADPADMASTAGVSFTINHIAAVVIPVTFGIIWLTSPSLVFVIGAAMAGVSLLLSLNIPAHPTEGNEVRFLHWGKA</sequence>
<evidence type="ECO:0000256" key="3">
    <source>
        <dbReference type="ARBA" id="ARBA00023136"/>
    </source>
</evidence>
<feature type="transmembrane region" description="Helical" evidence="4">
    <location>
        <begin position="12"/>
        <end position="32"/>
    </location>
</feature>
<dbReference type="SUPFAM" id="SSF103473">
    <property type="entry name" value="MFS general substrate transporter"/>
    <property type="match status" value="1"/>
</dbReference>
<evidence type="ECO:0000256" key="1">
    <source>
        <dbReference type="ARBA" id="ARBA00022692"/>
    </source>
</evidence>
<feature type="transmembrane region" description="Helical" evidence="4">
    <location>
        <begin position="166"/>
        <end position="186"/>
    </location>
</feature>
<organism evidence="5 6">
    <name type="scientific">Vibrio ezurae NBRC 102218</name>
    <dbReference type="NCBI Taxonomy" id="1219080"/>
    <lineage>
        <taxon>Bacteria</taxon>
        <taxon>Pseudomonadati</taxon>
        <taxon>Pseudomonadota</taxon>
        <taxon>Gammaproteobacteria</taxon>
        <taxon>Vibrionales</taxon>
        <taxon>Vibrionaceae</taxon>
        <taxon>Vibrio</taxon>
    </lineage>
</organism>
<gene>
    <name evidence="5" type="ORF">VEZ01S_19_01070</name>
</gene>
<evidence type="ECO:0000313" key="6">
    <source>
        <dbReference type="Proteomes" id="UP000016562"/>
    </source>
</evidence>
<proteinExistence type="predicted"/>
<keyword evidence="3 4" id="KW-0472">Membrane</keyword>
<feature type="transmembrane region" description="Helical" evidence="4">
    <location>
        <begin position="295"/>
        <end position="316"/>
    </location>
</feature>
<feature type="transmembrane region" description="Helical" evidence="4">
    <location>
        <begin position="357"/>
        <end position="378"/>
    </location>
</feature>
<keyword evidence="2 4" id="KW-1133">Transmembrane helix</keyword>
<dbReference type="eggNOG" id="COG2223">
    <property type="taxonomic scope" value="Bacteria"/>
</dbReference>
<reference evidence="5 6" key="1">
    <citation type="submission" date="2013-09" db="EMBL/GenBank/DDBJ databases">
        <title>Whole genome shotgun sequence of Vibrio ezurae NBRC 102218.</title>
        <authorList>
            <person name="Yoshida I."/>
            <person name="Hosoyama A."/>
            <person name="Numata M."/>
            <person name="Hashimoto M."/>
            <person name="Hosoyama Y."/>
            <person name="Tsuchikane K."/>
            <person name="Noguchi M."/>
            <person name="Hirakata S."/>
            <person name="Ichikawa N."/>
            <person name="Ohji S."/>
            <person name="Yamazoe A."/>
            <person name="Fujita N."/>
        </authorList>
    </citation>
    <scope>NUCLEOTIDE SEQUENCE [LARGE SCALE GENOMIC DNA]</scope>
    <source>
        <strain evidence="5 6">NBRC 102218</strain>
    </source>
</reference>
<dbReference type="OrthoDB" id="9774288at2"/>
<dbReference type="Pfam" id="PF07690">
    <property type="entry name" value="MFS_1"/>
    <property type="match status" value="1"/>
</dbReference>
<feature type="transmembrane region" description="Helical" evidence="4">
    <location>
        <begin position="206"/>
        <end position="228"/>
    </location>
</feature>
<feature type="transmembrane region" description="Helical" evidence="4">
    <location>
        <begin position="272"/>
        <end position="289"/>
    </location>
</feature>
<name>U3B2L5_9VIBR</name>
<accession>U3B2L5</accession>
<dbReference type="GO" id="GO:0022857">
    <property type="term" value="F:transmembrane transporter activity"/>
    <property type="evidence" value="ECO:0007669"/>
    <property type="project" value="InterPro"/>
</dbReference>
<dbReference type="Proteomes" id="UP000016562">
    <property type="component" value="Unassembled WGS sequence"/>
</dbReference>
<dbReference type="PANTHER" id="PTHR23526">
    <property type="entry name" value="INTEGRAL MEMBRANE TRANSPORT PROTEIN-RELATED"/>
    <property type="match status" value="1"/>
</dbReference>
<evidence type="ECO:0000313" key="5">
    <source>
        <dbReference type="EMBL" id="GAD79692.1"/>
    </source>
</evidence>
<dbReference type="InterPro" id="IPR052528">
    <property type="entry name" value="Sugar_transport-like"/>
</dbReference>
<evidence type="ECO:0000256" key="2">
    <source>
        <dbReference type="ARBA" id="ARBA00022989"/>
    </source>
</evidence>
<feature type="transmembrane region" description="Helical" evidence="4">
    <location>
        <begin position="52"/>
        <end position="71"/>
    </location>
</feature>
<dbReference type="InterPro" id="IPR036259">
    <property type="entry name" value="MFS_trans_sf"/>
</dbReference>